<dbReference type="Proteomes" id="UP000005459">
    <property type="component" value="Unassembled WGS sequence"/>
</dbReference>
<organism evidence="1 2">
    <name type="scientific">Thiocapsa marina 5811</name>
    <dbReference type="NCBI Taxonomy" id="768671"/>
    <lineage>
        <taxon>Bacteria</taxon>
        <taxon>Pseudomonadati</taxon>
        <taxon>Pseudomonadota</taxon>
        <taxon>Gammaproteobacteria</taxon>
        <taxon>Chromatiales</taxon>
        <taxon>Chromatiaceae</taxon>
        <taxon>Thiocapsa</taxon>
    </lineage>
</organism>
<evidence type="ECO:0000313" key="2">
    <source>
        <dbReference type="Proteomes" id="UP000005459"/>
    </source>
</evidence>
<dbReference type="STRING" id="768671.ThimaDRAFT_3862"/>
<gene>
    <name evidence="1" type="ORF">ThimaDRAFT_3862</name>
</gene>
<proteinExistence type="predicted"/>
<protein>
    <submittedName>
        <fullName evidence="1">Uncharacterized protein</fullName>
    </submittedName>
</protein>
<name>F9UG09_9GAMM</name>
<sequence length="844" mass="94532">MPLFYNLITDIKQIVIGCYPLHPLTAAGLFAIAAHGVYSQANRTVFTFYANLDAVTAGTALERDVDLDALYGSELVRLPELLKVYEKDIFEEYPGLADAYQHGVATVSQGFPNGDGIKRDILSLLLLARVLGEQFQPTDAFLGAALYDTASETVALKQELEQLQRAGLIWRRETDVPVWELESESGTQIEPLIEQDLKQLRKIPLISYLQNHAELRQELFPQCGDIDLDPSPAGIVRSFQVRLIGEFAGGHAPTPTDPRISALVLFLALEDARQFESVVRACDVLSDPTVPTYVWIPKRGLAELVDPIRRYIVVTSLLKQQATGEGVVRRLRNELDKTRRLLRSEIHERMGRAALERGEVVIKRIGDPDEHVQLASWHGFTDYIASQVQALYPKEIQVRAMNANRLYNPGERRINRIDTLLRNILNFEELPVNLRNDLLGENSESSELAALIDGTLGVYTNAILQERPDSWAMKTPEELDGPVRDVLMLIRDRLLDKRRKTSDVAELRTVLMLPPYGIPLTVIPIFVAVAIRKDASRLKWVGKSSESFESHLWSAFSSVTDKTSRLRFDTFKPRQLLVLEALHRVMRLPQVSALDTEEQAREALSALRKYYRDLPDTVCNSPRLGVKARTLFDTLRQPGTDAQEVADSLLSLVHGAADIEEIIPILRDILDEVERIQDERVATVRQVVIPILQKPDQKQRIIENLAKTGNDRIAKILDGPDPHDQAALSEIASAIIGKSLDQCSDIEIGRLSGDLERRLEQAAKPTEEDASIDQNVTSIVGTSLSGYEVSAVMDDLCPEHGFRRGLSILIEHYGVNLGPDKIMRELYAKITQISQSVSDLESTR</sequence>
<accession>F9UG09</accession>
<dbReference type="PATRIC" id="fig|768671.3.peg.4075"/>
<dbReference type="AlphaFoldDB" id="F9UG09"/>
<keyword evidence="2" id="KW-1185">Reference proteome</keyword>
<evidence type="ECO:0000313" key="1">
    <source>
        <dbReference type="EMBL" id="EGV17033.1"/>
    </source>
</evidence>
<reference evidence="1 2" key="1">
    <citation type="submission" date="2011-06" db="EMBL/GenBank/DDBJ databases">
        <title>The draft genome of Thiocapsa marina 5811.</title>
        <authorList>
            <consortium name="US DOE Joint Genome Institute (JGI-PGF)"/>
            <person name="Lucas S."/>
            <person name="Han J."/>
            <person name="Cheng J.-F."/>
            <person name="Goodwin L."/>
            <person name="Pitluck S."/>
            <person name="Peters L."/>
            <person name="Land M.L."/>
            <person name="Hauser L."/>
            <person name="Vogl K."/>
            <person name="Liu Z."/>
            <person name="Imhoff J."/>
            <person name="Thiel V."/>
            <person name="Frigaard N.-U."/>
            <person name="Bryant D."/>
            <person name="Woyke T.J."/>
        </authorList>
    </citation>
    <scope>NUCLEOTIDE SEQUENCE [LARGE SCALE GENOMIC DNA]</scope>
    <source>
        <strain evidence="1 2">5811</strain>
    </source>
</reference>
<dbReference type="EMBL" id="AFWV01000013">
    <property type="protein sequence ID" value="EGV17033.1"/>
    <property type="molecule type" value="Genomic_DNA"/>
</dbReference>